<dbReference type="PANTHER" id="PTHR36513">
    <property type="entry name" value="ABC TRANSMEMBRANE TYPE-1 DOMAIN-CONTAINING PROTEIN"/>
    <property type="match status" value="1"/>
</dbReference>
<dbReference type="Gene3D" id="3.40.50.1820">
    <property type="entry name" value="alpha/beta hydrolase"/>
    <property type="match status" value="1"/>
</dbReference>
<dbReference type="InterPro" id="IPR014586">
    <property type="entry name" value="UCP033909"/>
</dbReference>
<reference evidence="1" key="2">
    <citation type="submission" date="2023-07" db="EMBL/GenBank/DDBJ databases">
        <authorList>
            <person name="Sun H."/>
        </authorList>
    </citation>
    <scope>NUCLEOTIDE SEQUENCE</scope>
    <source>
        <strain evidence="1">05753</strain>
    </source>
</reference>
<accession>A0ABT8SX81</accession>
<organism evidence="1 2">
    <name type="scientific">Rhizobium oryzicola</name>
    <dbReference type="NCBI Taxonomy" id="1232668"/>
    <lineage>
        <taxon>Bacteria</taxon>
        <taxon>Pseudomonadati</taxon>
        <taxon>Pseudomonadota</taxon>
        <taxon>Alphaproteobacteria</taxon>
        <taxon>Hyphomicrobiales</taxon>
        <taxon>Rhizobiaceae</taxon>
        <taxon>Rhizobium/Agrobacterium group</taxon>
        <taxon>Rhizobium</taxon>
    </lineage>
</organism>
<comment type="caution">
    <text evidence="1">The sequence shown here is derived from an EMBL/GenBank/DDBJ whole genome shotgun (WGS) entry which is preliminary data.</text>
</comment>
<evidence type="ECO:0000313" key="2">
    <source>
        <dbReference type="Proteomes" id="UP001169006"/>
    </source>
</evidence>
<dbReference type="SUPFAM" id="SSF53474">
    <property type="entry name" value="alpha/beta-Hydrolases"/>
    <property type="match status" value="1"/>
</dbReference>
<keyword evidence="1" id="KW-0378">Hydrolase</keyword>
<dbReference type="Proteomes" id="UP001169006">
    <property type="component" value="Unassembled WGS sequence"/>
</dbReference>
<protein>
    <submittedName>
        <fullName evidence="1">Alpha/beta fold hydrolase</fullName>
    </submittedName>
</protein>
<dbReference type="InterPro" id="IPR010297">
    <property type="entry name" value="DUF900_hydrolase"/>
</dbReference>
<evidence type="ECO:0000313" key="1">
    <source>
        <dbReference type="EMBL" id="MDO1583030.1"/>
    </source>
</evidence>
<dbReference type="Pfam" id="PF05990">
    <property type="entry name" value="DUF900"/>
    <property type="match status" value="1"/>
</dbReference>
<sequence length="351" mass="37843">MLKPTAPAKVSAAGGKVQTIYVATTRMPSSANPGAFTSERSLQTHYAEYQISVPPNHKPGAIEWPTAARDPKTSFVTVSYRPLDRPAFERAVASRQNGAKPNVGVFVHGFNNNFQEALYRLAQMHADAGGRGSVILFSWPSEASIGGYVADKDGVTISRDGLVDVLTMLGRNPNLGNTIVLGHSMGGWLTAESLRQLRLMHRDDVFKRMKVVLAAPDIDVDVFRSQLEVIGPLNPPMTLLVSKDDKALAVSRFIAGEHNRLGALDVDHPQVAEAARKANVQVVDISALKTDDDFRHNRFTELAAMMPKLMERDKTASATSLQQAGAFVLNGVGTTLASPFRLAGAAMAGSR</sequence>
<reference evidence="1" key="1">
    <citation type="journal article" date="2015" name="Int. J. Syst. Evol. Microbiol.">
        <title>Rhizobium oryzicola sp. nov., potential plant-growth-promoting endophytic bacteria isolated from rice roots.</title>
        <authorList>
            <person name="Zhang X.X."/>
            <person name="Gao J.S."/>
            <person name="Cao Y.H."/>
            <person name="Sheirdil R.A."/>
            <person name="Wang X.C."/>
            <person name="Zhang L."/>
        </authorList>
    </citation>
    <scope>NUCLEOTIDE SEQUENCE</scope>
    <source>
        <strain evidence="1">05753</strain>
    </source>
</reference>
<dbReference type="PIRSF" id="PIRSF033909">
    <property type="entry name" value="UCP033909"/>
    <property type="match status" value="1"/>
</dbReference>
<dbReference type="GO" id="GO:0016787">
    <property type="term" value="F:hydrolase activity"/>
    <property type="evidence" value="ECO:0007669"/>
    <property type="project" value="UniProtKB-KW"/>
</dbReference>
<gene>
    <name evidence="1" type="ORF">Q2T52_13140</name>
</gene>
<dbReference type="EMBL" id="JAUKWQ010000003">
    <property type="protein sequence ID" value="MDO1583030.1"/>
    <property type="molecule type" value="Genomic_DNA"/>
</dbReference>
<dbReference type="PANTHER" id="PTHR36513:SF1">
    <property type="entry name" value="TRANSMEMBRANE PROTEIN"/>
    <property type="match status" value="1"/>
</dbReference>
<name>A0ABT8SX81_9HYPH</name>
<dbReference type="InterPro" id="IPR029058">
    <property type="entry name" value="AB_hydrolase_fold"/>
</dbReference>
<dbReference type="RefSeq" id="WP_302077185.1">
    <property type="nucleotide sequence ID" value="NZ_JAUKWQ010000003.1"/>
</dbReference>
<keyword evidence="2" id="KW-1185">Reference proteome</keyword>
<proteinExistence type="predicted"/>